<dbReference type="Proteomes" id="UP000199687">
    <property type="component" value="Unassembled WGS sequence"/>
</dbReference>
<protein>
    <submittedName>
        <fullName evidence="2">Uncharacterized protein</fullName>
    </submittedName>
</protein>
<dbReference type="EMBL" id="FOGL01000028">
    <property type="protein sequence ID" value="SES25428.1"/>
    <property type="molecule type" value="Genomic_DNA"/>
</dbReference>
<name>A0A1H9VV64_9BACI</name>
<keyword evidence="3" id="KW-1185">Reference proteome</keyword>
<dbReference type="OrthoDB" id="2417289at2"/>
<organism evidence="2 3">
    <name type="scientific">Gracilibacillus ureilyticus</name>
    <dbReference type="NCBI Taxonomy" id="531814"/>
    <lineage>
        <taxon>Bacteria</taxon>
        <taxon>Bacillati</taxon>
        <taxon>Bacillota</taxon>
        <taxon>Bacilli</taxon>
        <taxon>Bacillales</taxon>
        <taxon>Bacillaceae</taxon>
        <taxon>Gracilibacillus</taxon>
    </lineage>
</organism>
<feature type="transmembrane region" description="Helical" evidence="1">
    <location>
        <begin position="12"/>
        <end position="32"/>
    </location>
</feature>
<feature type="transmembrane region" description="Helical" evidence="1">
    <location>
        <begin position="52"/>
        <end position="73"/>
    </location>
</feature>
<reference evidence="2 3" key="1">
    <citation type="submission" date="2016-10" db="EMBL/GenBank/DDBJ databases">
        <authorList>
            <person name="de Groot N.N."/>
        </authorList>
    </citation>
    <scope>NUCLEOTIDE SEQUENCE [LARGE SCALE GENOMIC DNA]</scope>
    <source>
        <strain evidence="2 3">CGMCC 1.7727</strain>
    </source>
</reference>
<keyword evidence="1" id="KW-0812">Transmembrane</keyword>
<evidence type="ECO:0000256" key="1">
    <source>
        <dbReference type="SAM" id="Phobius"/>
    </source>
</evidence>
<accession>A0A1H9VV64</accession>
<gene>
    <name evidence="2" type="ORF">SAMN04487944_12816</name>
</gene>
<dbReference type="STRING" id="531814.SAMN04487944_12816"/>
<dbReference type="RefSeq" id="WP_139180346.1">
    <property type="nucleotide sequence ID" value="NZ_FOGL01000028.1"/>
</dbReference>
<proteinExistence type="predicted"/>
<sequence>MMRKKAKRSWYLVPFTGALFIALFSFLQVIYLRKPKAGPWSLPDEHVFLIPVGMGSLFFVFFVVLGCFGLYYYKKEKEAENFKERERG</sequence>
<keyword evidence="1" id="KW-0472">Membrane</keyword>
<evidence type="ECO:0000313" key="2">
    <source>
        <dbReference type="EMBL" id="SES25428.1"/>
    </source>
</evidence>
<evidence type="ECO:0000313" key="3">
    <source>
        <dbReference type="Proteomes" id="UP000199687"/>
    </source>
</evidence>
<dbReference type="AlphaFoldDB" id="A0A1H9VV64"/>
<keyword evidence="1" id="KW-1133">Transmembrane helix</keyword>